<dbReference type="AlphaFoldDB" id="A0A845U933"/>
<dbReference type="PANTHER" id="PTHR33359:SF1">
    <property type="entry name" value="MOLYBDOPTERIN SYNTHASE SULFUR CARRIER SUBUNIT"/>
    <property type="match status" value="1"/>
</dbReference>
<dbReference type="GO" id="GO:1990133">
    <property type="term" value="C:molybdopterin adenylyltransferase complex"/>
    <property type="evidence" value="ECO:0007669"/>
    <property type="project" value="TreeGrafter"/>
</dbReference>
<evidence type="ECO:0000256" key="3">
    <source>
        <dbReference type="ARBA" id="ARBA00024247"/>
    </source>
</evidence>
<reference evidence="4" key="1">
    <citation type="submission" date="2019-11" db="EMBL/GenBank/DDBJ databases">
        <title>Acidithiobacillus ferrianus sp. nov.: a facultatively anaerobic and extremely acidophilic chemolithoautotroph.</title>
        <authorList>
            <person name="Norris P.R."/>
            <person name="Falagan C."/>
            <person name="Moya-Beltran A."/>
            <person name="Castro M."/>
            <person name="Quatrini R."/>
            <person name="Johnson D.B."/>
        </authorList>
    </citation>
    <scope>NUCLEOTIDE SEQUENCE [LARGE SCALE GENOMIC DNA]</scope>
    <source>
        <strain evidence="4">MG</strain>
    </source>
</reference>
<evidence type="ECO:0000256" key="1">
    <source>
        <dbReference type="ARBA" id="ARBA00022741"/>
    </source>
</evidence>
<keyword evidence="1" id="KW-0547">Nucleotide-binding</keyword>
<dbReference type="NCBIfam" id="TIGR01682">
    <property type="entry name" value="moaD"/>
    <property type="match status" value="1"/>
</dbReference>
<dbReference type="EMBL" id="WNJL01000022">
    <property type="protein sequence ID" value="NDU41975.1"/>
    <property type="molecule type" value="Genomic_DNA"/>
</dbReference>
<comment type="caution">
    <text evidence="4">The sequence shown here is derived from an EMBL/GenBank/DDBJ whole genome shotgun (WGS) entry which is preliminary data.</text>
</comment>
<dbReference type="Gene3D" id="3.10.20.30">
    <property type="match status" value="1"/>
</dbReference>
<dbReference type="InterPro" id="IPR044672">
    <property type="entry name" value="MOCS2A"/>
</dbReference>
<dbReference type="SUPFAM" id="SSF54285">
    <property type="entry name" value="MoaD/ThiS"/>
    <property type="match status" value="1"/>
</dbReference>
<evidence type="ECO:0000256" key="2">
    <source>
        <dbReference type="ARBA" id="ARBA00024200"/>
    </source>
</evidence>
<dbReference type="PANTHER" id="PTHR33359">
    <property type="entry name" value="MOLYBDOPTERIN SYNTHASE SULFUR CARRIER SUBUNIT"/>
    <property type="match status" value="1"/>
</dbReference>
<gene>
    <name evidence="4" type="primary">moaD</name>
    <name evidence="4" type="ORF">GL267_04735</name>
</gene>
<accession>A0A845U933</accession>
<dbReference type="RefSeq" id="WP_163097034.1">
    <property type="nucleotide sequence ID" value="NZ_CP127523.1"/>
</dbReference>
<sequence length="80" mass="8491">MIQVKFFASVRERVGTEALRLPWPERGATVAEVLALAEGETGVTLRGAHVLAAVNLQHASFSSVVRDGDEVAFFPPVTGG</sequence>
<dbReference type="InterPro" id="IPR016155">
    <property type="entry name" value="Mopterin_synth/thiamin_S_b"/>
</dbReference>
<comment type="similarity">
    <text evidence="2">Belongs to the MoaD family.</text>
</comment>
<dbReference type="CDD" id="cd00754">
    <property type="entry name" value="Ubl_MoaD"/>
    <property type="match status" value="1"/>
</dbReference>
<proteinExistence type="inferred from homology"/>
<organism evidence="4">
    <name type="scientific">Acidithiobacillus ferrianus</name>
    <dbReference type="NCBI Taxonomy" id="2678518"/>
    <lineage>
        <taxon>Bacteria</taxon>
        <taxon>Pseudomonadati</taxon>
        <taxon>Pseudomonadota</taxon>
        <taxon>Acidithiobacillia</taxon>
        <taxon>Acidithiobacillales</taxon>
        <taxon>Acidithiobacillaceae</taxon>
        <taxon>Acidithiobacillus</taxon>
    </lineage>
</organism>
<dbReference type="Pfam" id="PF02597">
    <property type="entry name" value="ThiS"/>
    <property type="match status" value="1"/>
</dbReference>
<name>A0A845U933_9PROT</name>
<evidence type="ECO:0000313" key="4">
    <source>
        <dbReference type="EMBL" id="NDU41975.1"/>
    </source>
</evidence>
<protein>
    <recommendedName>
        <fullName evidence="3">Molybdopterin synthase sulfur carrier subunit</fullName>
    </recommendedName>
</protein>
<dbReference type="GO" id="GO:0006777">
    <property type="term" value="P:Mo-molybdopterin cofactor biosynthetic process"/>
    <property type="evidence" value="ECO:0007669"/>
    <property type="project" value="InterPro"/>
</dbReference>
<dbReference type="InterPro" id="IPR012675">
    <property type="entry name" value="Beta-grasp_dom_sf"/>
</dbReference>
<dbReference type="InterPro" id="IPR003749">
    <property type="entry name" value="ThiS/MoaD-like"/>
</dbReference>
<dbReference type="GO" id="GO:0000166">
    <property type="term" value="F:nucleotide binding"/>
    <property type="evidence" value="ECO:0007669"/>
    <property type="project" value="UniProtKB-KW"/>
</dbReference>